<comment type="caution">
    <text evidence="2">The sequence shown here is derived from an EMBL/GenBank/DDBJ whole genome shotgun (WGS) entry which is preliminary data.</text>
</comment>
<evidence type="ECO:0000313" key="2">
    <source>
        <dbReference type="EMBL" id="MDF1585898.1"/>
    </source>
</evidence>
<feature type="region of interest" description="Disordered" evidence="1">
    <location>
        <begin position="214"/>
        <end position="249"/>
    </location>
</feature>
<dbReference type="InterPro" id="IPR012349">
    <property type="entry name" value="Split_barrel_FMN-bd"/>
</dbReference>
<dbReference type="PANTHER" id="PTHR35802:SF1">
    <property type="entry name" value="PROTEASE SYNTHASE AND SPORULATION PROTEIN PAI 2"/>
    <property type="match status" value="1"/>
</dbReference>
<dbReference type="AlphaFoldDB" id="A0AAP3XPV7"/>
<gene>
    <name evidence="2" type="ORF">PZ740_05810</name>
</gene>
<dbReference type="PANTHER" id="PTHR35802">
    <property type="entry name" value="PROTEASE SYNTHASE AND SPORULATION PROTEIN PAI 2"/>
    <property type="match status" value="1"/>
</dbReference>
<name>A0AAP3XPV7_9PROT</name>
<dbReference type="Pfam" id="PF04299">
    <property type="entry name" value="FMN_bind_2"/>
    <property type="match status" value="1"/>
</dbReference>
<reference evidence="2 3" key="1">
    <citation type="submission" date="2023-03" db="EMBL/GenBank/DDBJ databases">
        <title>YIM 152171 draft genome.</title>
        <authorList>
            <person name="Yang Z."/>
        </authorList>
    </citation>
    <scope>NUCLEOTIDE SEQUENCE [LARGE SCALE GENOMIC DNA]</scope>
    <source>
        <strain evidence="2 3">YIM 152171</strain>
    </source>
</reference>
<dbReference type="PIRSF" id="PIRSF010372">
    <property type="entry name" value="PaiB"/>
    <property type="match status" value="1"/>
</dbReference>
<organism evidence="2 3">
    <name type="scientific">Marinimicrococcus flavescens</name>
    <dbReference type="NCBI Taxonomy" id="3031815"/>
    <lineage>
        <taxon>Bacteria</taxon>
        <taxon>Pseudomonadati</taxon>
        <taxon>Pseudomonadota</taxon>
        <taxon>Alphaproteobacteria</taxon>
        <taxon>Geminicoccales</taxon>
        <taxon>Geminicoccaceae</taxon>
        <taxon>Marinimicrococcus</taxon>
    </lineage>
</organism>
<sequence length="249" mass="27139">MAAMIRRATPSFVNWTTINFQNWIFQASQIFSIFLGNARSFAMYTPPAFRDDDKESLRATIRAARLASFVTATPAGPLATPLPLFLDESEGEHGVIYGHLAKANPQWRVPPVGDALAIFMGPDAYVTPAWYATKQGTGKVVPTWNYVAVEAYGPVEFFGDPDRLLEAVSRLTDLHEGERSSPWAVSDAPPDFVQAQLRGIVGLRMPITRLEGKRKMSQNRNAADRAGVAAGLAASENSSDREAASLIPS</sequence>
<dbReference type="InterPro" id="IPR007396">
    <property type="entry name" value="TR_PAI2-type"/>
</dbReference>
<accession>A0AAP3XPV7</accession>
<protein>
    <submittedName>
        <fullName evidence="2">FMN-binding negative transcriptional regulator</fullName>
    </submittedName>
</protein>
<evidence type="ECO:0000313" key="3">
    <source>
        <dbReference type="Proteomes" id="UP001301140"/>
    </source>
</evidence>
<dbReference type="Gene3D" id="2.30.110.10">
    <property type="entry name" value="Electron Transport, Fmn-binding Protein, Chain A"/>
    <property type="match status" value="1"/>
</dbReference>
<dbReference type="EMBL" id="JARGEQ010000047">
    <property type="protein sequence ID" value="MDF1585898.1"/>
    <property type="molecule type" value="Genomic_DNA"/>
</dbReference>
<evidence type="ECO:0000256" key="1">
    <source>
        <dbReference type="SAM" id="MobiDB-lite"/>
    </source>
</evidence>
<feature type="compositionally biased region" description="Low complexity" evidence="1">
    <location>
        <begin position="219"/>
        <end position="234"/>
    </location>
</feature>
<dbReference type="Proteomes" id="UP001301140">
    <property type="component" value="Unassembled WGS sequence"/>
</dbReference>
<keyword evidence="3" id="KW-1185">Reference proteome</keyword>
<dbReference type="SUPFAM" id="SSF50475">
    <property type="entry name" value="FMN-binding split barrel"/>
    <property type="match status" value="1"/>
</dbReference>
<proteinExistence type="predicted"/>